<keyword evidence="1" id="KW-0813">Transport</keyword>
<dbReference type="InterPro" id="IPR027417">
    <property type="entry name" value="P-loop_NTPase"/>
</dbReference>
<proteinExistence type="predicted"/>
<dbReference type="Proteomes" id="UP000184389">
    <property type="component" value="Unassembled WGS sequence"/>
</dbReference>
<evidence type="ECO:0000313" key="5">
    <source>
        <dbReference type="EMBL" id="SHH80693.1"/>
    </source>
</evidence>
<dbReference type="InterPro" id="IPR003439">
    <property type="entry name" value="ABC_transporter-like_ATP-bd"/>
</dbReference>
<accession>A0A1M5W0J3</accession>
<dbReference type="PROSITE" id="PS50893">
    <property type="entry name" value="ABC_TRANSPORTER_2"/>
    <property type="match status" value="1"/>
</dbReference>
<dbReference type="SUPFAM" id="SSF52540">
    <property type="entry name" value="P-loop containing nucleoside triphosphate hydrolases"/>
    <property type="match status" value="1"/>
</dbReference>
<evidence type="ECO:0000256" key="1">
    <source>
        <dbReference type="ARBA" id="ARBA00022448"/>
    </source>
</evidence>
<gene>
    <name evidence="5" type="ORF">SAMN02745180_01128</name>
</gene>
<dbReference type="Gene3D" id="3.40.50.300">
    <property type="entry name" value="P-loop containing nucleotide triphosphate hydrolases"/>
    <property type="match status" value="1"/>
</dbReference>
<dbReference type="PANTHER" id="PTHR45772">
    <property type="entry name" value="CONSERVED COMPONENT OF ABC TRANSPORTER FOR NATURAL AMINO ACIDS-RELATED"/>
    <property type="match status" value="1"/>
</dbReference>
<dbReference type="GO" id="GO:0016887">
    <property type="term" value="F:ATP hydrolysis activity"/>
    <property type="evidence" value="ECO:0007669"/>
    <property type="project" value="InterPro"/>
</dbReference>
<dbReference type="STRING" id="1123281.SAMN02745180_01128"/>
<evidence type="ECO:0000256" key="2">
    <source>
        <dbReference type="ARBA" id="ARBA00022741"/>
    </source>
</evidence>
<dbReference type="EMBL" id="FQXR01000004">
    <property type="protein sequence ID" value="SHH80693.1"/>
    <property type="molecule type" value="Genomic_DNA"/>
</dbReference>
<organism evidence="5 6">
    <name type="scientific">Sporanaerobacter acetigenes DSM 13106</name>
    <dbReference type="NCBI Taxonomy" id="1123281"/>
    <lineage>
        <taxon>Bacteria</taxon>
        <taxon>Bacillati</taxon>
        <taxon>Bacillota</taxon>
        <taxon>Tissierellia</taxon>
        <taxon>Tissierellales</taxon>
        <taxon>Sporanaerobacteraceae</taxon>
        <taxon>Sporanaerobacter</taxon>
    </lineage>
</organism>
<dbReference type="Pfam" id="PF12399">
    <property type="entry name" value="BCA_ABC_TP_C"/>
    <property type="match status" value="1"/>
</dbReference>
<dbReference type="InterPro" id="IPR032823">
    <property type="entry name" value="BCA_ABC_TP_C"/>
</dbReference>
<dbReference type="InterPro" id="IPR051120">
    <property type="entry name" value="ABC_AA/LPS_Transport"/>
</dbReference>
<protein>
    <submittedName>
        <fullName evidence="5">Amino acid/amide ABC transporter ATP-binding protein 1, HAAT family (TC 3.A.1.4.-)</fullName>
    </submittedName>
</protein>
<dbReference type="GO" id="GO:0005524">
    <property type="term" value="F:ATP binding"/>
    <property type="evidence" value="ECO:0007669"/>
    <property type="project" value="UniProtKB-KW"/>
</dbReference>
<dbReference type="RefSeq" id="WP_072743800.1">
    <property type="nucleotide sequence ID" value="NZ_FQXR01000004.1"/>
</dbReference>
<dbReference type="InterPro" id="IPR003593">
    <property type="entry name" value="AAA+_ATPase"/>
</dbReference>
<reference evidence="5 6" key="1">
    <citation type="submission" date="2016-11" db="EMBL/GenBank/DDBJ databases">
        <authorList>
            <person name="Jaros S."/>
            <person name="Januszkiewicz K."/>
            <person name="Wedrychowicz H."/>
        </authorList>
    </citation>
    <scope>NUCLEOTIDE SEQUENCE [LARGE SCALE GENOMIC DNA]</scope>
    <source>
        <strain evidence="5 6">DSM 13106</strain>
    </source>
</reference>
<feature type="domain" description="ABC transporter" evidence="4">
    <location>
        <begin position="6"/>
        <end position="254"/>
    </location>
</feature>
<dbReference type="GO" id="GO:0015188">
    <property type="term" value="F:L-isoleucine transmembrane transporter activity"/>
    <property type="evidence" value="ECO:0007669"/>
    <property type="project" value="TreeGrafter"/>
</dbReference>
<dbReference type="PANTHER" id="PTHR45772:SF7">
    <property type="entry name" value="AMINO ACID ABC TRANSPORTER ATP-BINDING PROTEIN"/>
    <property type="match status" value="1"/>
</dbReference>
<sequence length="256" mass="28615">MNETILKADNISISFGGLKAVDSVSFEIQKGEIMGLIGPNGAGKTTIFNLITQFYKLDEGSICFLGNDLSKFKPHQIIEKGVARTFQNVELFKSMTVLENLLVGQHSEINYNIFQGVIRTKKVKEEEQIAIERAMEVLKILEIEDYAYFYAGHLPYGVQKLVELGRALVSGPKLIILDEPAAGMNDTETKEFAKKIRFVKEKFGLTILLIEHDMSLVMSICNRIMVLNFGKKIAEGTPEEISSNSEVIKAYLGEEV</sequence>
<dbReference type="GO" id="GO:1903805">
    <property type="term" value="P:L-valine import across plasma membrane"/>
    <property type="evidence" value="ECO:0007669"/>
    <property type="project" value="TreeGrafter"/>
</dbReference>
<evidence type="ECO:0000313" key="6">
    <source>
        <dbReference type="Proteomes" id="UP000184389"/>
    </source>
</evidence>
<evidence type="ECO:0000256" key="3">
    <source>
        <dbReference type="ARBA" id="ARBA00022840"/>
    </source>
</evidence>
<dbReference type="GO" id="GO:0015808">
    <property type="term" value="P:L-alanine transport"/>
    <property type="evidence" value="ECO:0007669"/>
    <property type="project" value="TreeGrafter"/>
</dbReference>
<keyword evidence="6" id="KW-1185">Reference proteome</keyword>
<name>A0A1M5W0J3_9FIRM</name>
<dbReference type="SMART" id="SM00382">
    <property type="entry name" value="AAA"/>
    <property type="match status" value="1"/>
</dbReference>
<dbReference type="OrthoDB" id="9805514at2"/>
<dbReference type="GO" id="GO:0042941">
    <property type="term" value="P:D-alanine transmembrane transport"/>
    <property type="evidence" value="ECO:0007669"/>
    <property type="project" value="TreeGrafter"/>
</dbReference>
<dbReference type="FunFam" id="3.40.50.300:FF:000421">
    <property type="entry name" value="Branched-chain amino acid ABC transporter ATP-binding protein"/>
    <property type="match status" value="1"/>
</dbReference>
<dbReference type="GO" id="GO:0015192">
    <property type="term" value="F:L-phenylalanine transmembrane transporter activity"/>
    <property type="evidence" value="ECO:0007669"/>
    <property type="project" value="TreeGrafter"/>
</dbReference>
<keyword evidence="3 5" id="KW-0067">ATP-binding</keyword>
<dbReference type="AlphaFoldDB" id="A0A1M5W0J3"/>
<dbReference type="GO" id="GO:1903806">
    <property type="term" value="P:L-isoleucine import across plasma membrane"/>
    <property type="evidence" value="ECO:0007669"/>
    <property type="project" value="TreeGrafter"/>
</dbReference>
<dbReference type="GO" id="GO:0005886">
    <property type="term" value="C:plasma membrane"/>
    <property type="evidence" value="ECO:0007669"/>
    <property type="project" value="TreeGrafter"/>
</dbReference>
<keyword evidence="2" id="KW-0547">Nucleotide-binding</keyword>
<evidence type="ECO:0000259" key="4">
    <source>
        <dbReference type="PROSITE" id="PS50893"/>
    </source>
</evidence>
<dbReference type="GO" id="GO:0005304">
    <property type="term" value="F:L-valine transmembrane transporter activity"/>
    <property type="evidence" value="ECO:0007669"/>
    <property type="project" value="TreeGrafter"/>
</dbReference>
<dbReference type="Pfam" id="PF00005">
    <property type="entry name" value="ABC_tran"/>
    <property type="match status" value="1"/>
</dbReference>
<dbReference type="CDD" id="cd03219">
    <property type="entry name" value="ABC_Mj1267_LivG_branched"/>
    <property type="match status" value="1"/>
</dbReference>